<dbReference type="EMBL" id="BNAO01000001">
    <property type="protein sequence ID" value="GHG61524.1"/>
    <property type="molecule type" value="Genomic_DNA"/>
</dbReference>
<evidence type="ECO:0000313" key="2">
    <source>
        <dbReference type="EMBL" id="GHG61524.1"/>
    </source>
</evidence>
<dbReference type="InterPro" id="IPR052345">
    <property type="entry name" value="Rad_response_metalloprotease"/>
</dbReference>
<dbReference type="PANTHER" id="PTHR43236:SF2">
    <property type="entry name" value="BLL0069 PROTEIN"/>
    <property type="match status" value="1"/>
</dbReference>
<name>A0ABQ3KU84_9ALTE</name>
<proteinExistence type="predicted"/>
<organism evidence="2 3">
    <name type="scientific">Alishewanella longhuensis</name>
    <dbReference type="NCBI Taxonomy" id="1091037"/>
    <lineage>
        <taxon>Bacteria</taxon>
        <taxon>Pseudomonadati</taxon>
        <taxon>Pseudomonadota</taxon>
        <taxon>Gammaproteobacteria</taxon>
        <taxon>Alteromonadales</taxon>
        <taxon>Alteromonadaceae</taxon>
        <taxon>Alishewanella</taxon>
    </lineage>
</organism>
<sequence>MTEIHPAKKAAIDLFKAFSLGRSSNELYPVDCEFIAKNLGIEVIGESMGDDFQACLYLSGKVKAIIYNSAVSVAGRLNFTIGHELGHYCLHRNLGDRQCTLDDLDNIGSTPPHGQDIEREANLFAANLLMPASDFRTQLMGSPADLELVTALSSRYGTSLLATLYRLKELSAKPITVIMVDKFDTIISVWKNRGFEELYIPKSYQLDEPLPYNRTHTVVNPEYFGIRQENCPFVLYQSSIDYKFNGMKIVLLTGEPM</sequence>
<dbReference type="PANTHER" id="PTHR43236">
    <property type="entry name" value="ANTITOXIN HIGA1"/>
    <property type="match status" value="1"/>
</dbReference>
<dbReference type="Gene3D" id="1.10.10.2910">
    <property type="match status" value="1"/>
</dbReference>
<gene>
    <name evidence="2" type="ORF">GCM10010919_06070</name>
</gene>
<feature type="domain" description="IrrE N-terminal-like" evidence="1">
    <location>
        <begin position="37"/>
        <end position="168"/>
    </location>
</feature>
<accession>A0ABQ3KU84</accession>
<dbReference type="RefSeq" id="WP_189430024.1">
    <property type="nucleotide sequence ID" value="NZ_BNAO01000001.1"/>
</dbReference>
<keyword evidence="3" id="KW-1185">Reference proteome</keyword>
<dbReference type="Proteomes" id="UP000659697">
    <property type="component" value="Unassembled WGS sequence"/>
</dbReference>
<reference evidence="3" key="1">
    <citation type="journal article" date="2019" name="Int. J. Syst. Evol. Microbiol.">
        <title>The Global Catalogue of Microorganisms (GCM) 10K type strain sequencing project: providing services to taxonomists for standard genome sequencing and annotation.</title>
        <authorList>
            <consortium name="The Broad Institute Genomics Platform"/>
            <consortium name="The Broad Institute Genome Sequencing Center for Infectious Disease"/>
            <person name="Wu L."/>
            <person name="Ma J."/>
        </authorList>
    </citation>
    <scope>NUCLEOTIDE SEQUENCE [LARGE SCALE GENOMIC DNA]</scope>
    <source>
        <strain evidence="3">CGMCC 1.7003</strain>
    </source>
</reference>
<evidence type="ECO:0000259" key="1">
    <source>
        <dbReference type="Pfam" id="PF06114"/>
    </source>
</evidence>
<comment type="caution">
    <text evidence="2">The sequence shown here is derived from an EMBL/GenBank/DDBJ whole genome shotgun (WGS) entry which is preliminary data.</text>
</comment>
<dbReference type="Pfam" id="PF06114">
    <property type="entry name" value="Peptidase_M78"/>
    <property type="match status" value="1"/>
</dbReference>
<evidence type="ECO:0000313" key="3">
    <source>
        <dbReference type="Proteomes" id="UP000659697"/>
    </source>
</evidence>
<dbReference type="InterPro" id="IPR010359">
    <property type="entry name" value="IrrE_HExxH"/>
</dbReference>
<protein>
    <recommendedName>
        <fullName evidence="1">IrrE N-terminal-like domain-containing protein</fullName>
    </recommendedName>
</protein>